<dbReference type="GO" id="GO:0004222">
    <property type="term" value="F:metalloendopeptidase activity"/>
    <property type="evidence" value="ECO:0007669"/>
    <property type="project" value="InterPro"/>
</dbReference>
<evidence type="ECO:0000256" key="4">
    <source>
        <dbReference type="ARBA" id="ARBA00022723"/>
    </source>
</evidence>
<sequence>MNDHATRGDAPTQNSTPGAHSGLDTAGMDRGVRPQDDLFGFVNGAWVRTTQIPQDKGRYGTFDLLRDEAQEHVRALLEQASAEVTESESAETGGAADEREAELRALVGALYASFMDVDRVEELGLRPVHDELAAIDAAPDAAALWAVLGKAMREGVASPAVAYVHTDKRASDQYVTYVYQGGLGLPDEAYYREEQYEQLRAQYLDHIEAMFTLAGRPDPAAEARTVLDLETRLAASHWDRVATRDAVKTYTKLTRAELEELAPHVPWEAWREGLGAPADAFDPCVVGMPDYLRALSAAVRDVPHAAWQSWARWHVLSARAPYLSSAFVDEDFDFFGRTLSGTPEQRERWRRAIGLVDALAGEATGRLYVREHFSPAAKERMETLVANLVEAYRRDISELEWMSPATREKALEKLAKFTPKIGYPAVWRDYSGLEFDAADLVRNVRAGYAFEADRDWAKLGGPVDRDEWFMSPQTVNAYYNPGMNEIVFPAAILQPPFFDAAADDAVNYGAIGSVIGHEIGHGFDDQGSRYDGDGELVDWWTEEDRERFDELAGALIAQYDGLSGRDLPDEQVNGKLTVGENIGDLGGVTIAHLAYRISKDGQEAPVIDDLTGDQRFFAGWAQGWRGKARPEEAKRLLSLDPHSPMDLRANIVRNLTEFYDAYDVQPGDALWLEPQDRVRIW</sequence>
<dbReference type="OrthoDB" id="9775677at2"/>
<dbReference type="AlphaFoldDB" id="K6WU03"/>
<keyword evidence="6" id="KW-0862">Zinc</keyword>
<dbReference type="STRING" id="1184609.KILIM_024_00020"/>
<organism evidence="11 12">
    <name type="scientific">Kineosphaera limosa NBRC 100340</name>
    <dbReference type="NCBI Taxonomy" id="1184609"/>
    <lineage>
        <taxon>Bacteria</taxon>
        <taxon>Bacillati</taxon>
        <taxon>Actinomycetota</taxon>
        <taxon>Actinomycetes</taxon>
        <taxon>Micrococcales</taxon>
        <taxon>Dermatophilaceae</taxon>
        <taxon>Kineosphaera</taxon>
    </lineage>
</organism>
<dbReference type="InterPro" id="IPR024079">
    <property type="entry name" value="MetalloPept_cat_dom_sf"/>
</dbReference>
<proteinExistence type="inferred from homology"/>
<evidence type="ECO:0000313" key="12">
    <source>
        <dbReference type="Proteomes" id="UP000008366"/>
    </source>
</evidence>
<dbReference type="Pfam" id="PF01431">
    <property type="entry name" value="Peptidase_M13"/>
    <property type="match status" value="1"/>
</dbReference>
<evidence type="ECO:0000256" key="5">
    <source>
        <dbReference type="ARBA" id="ARBA00022801"/>
    </source>
</evidence>
<evidence type="ECO:0000256" key="1">
    <source>
        <dbReference type="ARBA" id="ARBA00001947"/>
    </source>
</evidence>
<dbReference type="GO" id="GO:0046872">
    <property type="term" value="F:metal ion binding"/>
    <property type="evidence" value="ECO:0007669"/>
    <property type="project" value="UniProtKB-KW"/>
</dbReference>
<feature type="domain" description="Peptidase M13 C-terminal" evidence="9">
    <location>
        <begin position="476"/>
        <end position="678"/>
    </location>
</feature>
<evidence type="ECO:0000256" key="3">
    <source>
        <dbReference type="ARBA" id="ARBA00022670"/>
    </source>
</evidence>
<evidence type="ECO:0000313" key="11">
    <source>
        <dbReference type="EMBL" id="GAB95592.1"/>
    </source>
</evidence>
<keyword evidence="3" id="KW-0645">Protease</keyword>
<evidence type="ECO:0000256" key="2">
    <source>
        <dbReference type="ARBA" id="ARBA00007357"/>
    </source>
</evidence>
<dbReference type="Gene3D" id="3.40.390.10">
    <property type="entry name" value="Collagenase (Catalytic Domain)"/>
    <property type="match status" value="1"/>
</dbReference>
<keyword evidence="4" id="KW-0479">Metal-binding</keyword>
<dbReference type="Proteomes" id="UP000008366">
    <property type="component" value="Unassembled WGS sequence"/>
</dbReference>
<comment type="caution">
    <text evidence="11">The sequence shown here is derived from an EMBL/GenBank/DDBJ whole genome shotgun (WGS) entry which is preliminary data.</text>
</comment>
<keyword evidence="12" id="KW-1185">Reference proteome</keyword>
<dbReference type="PANTHER" id="PTHR11733">
    <property type="entry name" value="ZINC METALLOPROTEASE FAMILY M13 NEPRILYSIN-RELATED"/>
    <property type="match status" value="1"/>
</dbReference>
<comment type="cofactor">
    <cofactor evidence="1">
        <name>Zn(2+)</name>
        <dbReference type="ChEBI" id="CHEBI:29105"/>
    </cofactor>
</comment>
<dbReference type="PANTHER" id="PTHR11733:SF167">
    <property type="entry name" value="FI17812P1-RELATED"/>
    <property type="match status" value="1"/>
</dbReference>
<evidence type="ECO:0000256" key="6">
    <source>
        <dbReference type="ARBA" id="ARBA00022833"/>
    </source>
</evidence>
<comment type="similarity">
    <text evidence="2">Belongs to the peptidase M13 family.</text>
</comment>
<keyword evidence="7" id="KW-0482">Metalloprotease</keyword>
<keyword evidence="5" id="KW-0378">Hydrolase</keyword>
<evidence type="ECO:0000259" key="10">
    <source>
        <dbReference type="Pfam" id="PF05649"/>
    </source>
</evidence>
<dbReference type="GO" id="GO:0005886">
    <property type="term" value="C:plasma membrane"/>
    <property type="evidence" value="ECO:0007669"/>
    <property type="project" value="TreeGrafter"/>
</dbReference>
<dbReference type="PRINTS" id="PR00786">
    <property type="entry name" value="NEPRILYSIN"/>
</dbReference>
<name>K6WU03_9MICO</name>
<dbReference type="InterPro" id="IPR042089">
    <property type="entry name" value="Peptidase_M13_dom_2"/>
</dbReference>
<reference evidence="11 12" key="1">
    <citation type="submission" date="2012-08" db="EMBL/GenBank/DDBJ databases">
        <title>Whole genome shotgun sequence of Kineosphaera limosa NBRC 100340.</title>
        <authorList>
            <person name="Yoshida I."/>
            <person name="Isaki S."/>
            <person name="Hosoyama A."/>
            <person name="Tsuchikane K."/>
            <person name="Katsumata H."/>
            <person name="Ando Y."/>
            <person name="Ohji S."/>
            <person name="Hamada M."/>
            <person name="Tamura T."/>
            <person name="Yamazoe A."/>
            <person name="Yamazaki S."/>
            <person name="Fujita N."/>
        </authorList>
    </citation>
    <scope>NUCLEOTIDE SEQUENCE [LARGE SCALE GENOMIC DNA]</scope>
    <source>
        <strain evidence="11 12">NBRC 100340</strain>
    </source>
</reference>
<dbReference type="RefSeq" id="WP_006592124.1">
    <property type="nucleotide sequence ID" value="NZ_BAHD01000024.1"/>
</dbReference>
<feature type="domain" description="Peptidase M13 N-terminal" evidence="10">
    <location>
        <begin position="34"/>
        <end position="424"/>
    </location>
</feature>
<dbReference type="InterPro" id="IPR008753">
    <property type="entry name" value="Peptidase_M13_N"/>
</dbReference>
<dbReference type="EMBL" id="BAHD01000024">
    <property type="protein sequence ID" value="GAB95592.1"/>
    <property type="molecule type" value="Genomic_DNA"/>
</dbReference>
<evidence type="ECO:0000259" key="9">
    <source>
        <dbReference type="Pfam" id="PF01431"/>
    </source>
</evidence>
<evidence type="ECO:0000256" key="7">
    <source>
        <dbReference type="ARBA" id="ARBA00023049"/>
    </source>
</evidence>
<dbReference type="PROSITE" id="PS51885">
    <property type="entry name" value="NEPRILYSIN"/>
    <property type="match status" value="1"/>
</dbReference>
<dbReference type="InterPro" id="IPR000718">
    <property type="entry name" value="Peptidase_M13"/>
</dbReference>
<dbReference type="CDD" id="cd08662">
    <property type="entry name" value="M13"/>
    <property type="match status" value="1"/>
</dbReference>
<dbReference type="GO" id="GO:0016485">
    <property type="term" value="P:protein processing"/>
    <property type="evidence" value="ECO:0007669"/>
    <property type="project" value="TreeGrafter"/>
</dbReference>
<dbReference type="eggNOG" id="COG3590">
    <property type="taxonomic scope" value="Bacteria"/>
</dbReference>
<dbReference type="InterPro" id="IPR018497">
    <property type="entry name" value="Peptidase_M13_C"/>
</dbReference>
<gene>
    <name evidence="11" type="ORF">KILIM_024_00020</name>
</gene>
<feature type="region of interest" description="Disordered" evidence="8">
    <location>
        <begin position="1"/>
        <end position="30"/>
    </location>
</feature>
<evidence type="ECO:0000256" key="8">
    <source>
        <dbReference type="SAM" id="MobiDB-lite"/>
    </source>
</evidence>
<accession>K6WU03</accession>
<dbReference type="Gene3D" id="1.10.1380.10">
    <property type="entry name" value="Neutral endopeptidase , domain2"/>
    <property type="match status" value="1"/>
</dbReference>
<dbReference type="Pfam" id="PF05649">
    <property type="entry name" value="Peptidase_M13_N"/>
    <property type="match status" value="1"/>
</dbReference>
<dbReference type="SUPFAM" id="SSF55486">
    <property type="entry name" value="Metalloproteases ('zincins'), catalytic domain"/>
    <property type="match status" value="1"/>
</dbReference>
<protein>
    <submittedName>
        <fullName evidence="11">Putative metalloendopeptidase</fullName>
    </submittedName>
</protein>